<feature type="transmembrane region" description="Helical" evidence="5">
    <location>
        <begin position="12"/>
        <end position="33"/>
    </location>
</feature>
<keyword evidence="3 5" id="KW-1133">Transmembrane helix</keyword>
<dbReference type="InterPro" id="IPR003339">
    <property type="entry name" value="ABC/ECF_trnsptr_transmembrane"/>
</dbReference>
<dbReference type="Proteomes" id="UP001343257">
    <property type="component" value="Unassembled WGS sequence"/>
</dbReference>
<keyword evidence="7" id="KW-1185">Reference proteome</keyword>
<reference evidence="6 7" key="1">
    <citation type="submission" date="2023-03" db="EMBL/GenBank/DDBJ databases">
        <title>Bacillus Genome Sequencing.</title>
        <authorList>
            <person name="Dunlap C."/>
        </authorList>
    </citation>
    <scope>NUCLEOTIDE SEQUENCE [LARGE SCALE GENOMIC DNA]</scope>
    <source>
        <strain evidence="6 7">NRS-52</strain>
    </source>
</reference>
<protein>
    <submittedName>
        <fullName evidence="6">Energy-coupling factor transporter transmembrane component T</fullName>
    </submittedName>
</protein>
<dbReference type="EMBL" id="JARTLD010000010">
    <property type="protein sequence ID" value="MED5016615.1"/>
    <property type="molecule type" value="Genomic_DNA"/>
</dbReference>
<dbReference type="RefSeq" id="WP_328275848.1">
    <property type="nucleotide sequence ID" value="NZ_JARTLD010000010.1"/>
</dbReference>
<comment type="caution">
    <text evidence="6">The sequence shown here is derived from an EMBL/GenBank/DDBJ whole genome shotgun (WGS) entry which is preliminary data.</text>
</comment>
<evidence type="ECO:0000256" key="2">
    <source>
        <dbReference type="ARBA" id="ARBA00022692"/>
    </source>
</evidence>
<evidence type="ECO:0000256" key="5">
    <source>
        <dbReference type="SAM" id="Phobius"/>
    </source>
</evidence>
<comment type="subcellular location">
    <subcellularLocation>
        <location evidence="1">Membrane</location>
        <topology evidence="1">Multi-pass membrane protein</topology>
    </subcellularLocation>
</comment>
<accession>A0ABU6PP12</accession>
<evidence type="ECO:0000256" key="1">
    <source>
        <dbReference type="ARBA" id="ARBA00004141"/>
    </source>
</evidence>
<proteinExistence type="predicted"/>
<evidence type="ECO:0000313" key="7">
    <source>
        <dbReference type="Proteomes" id="UP001343257"/>
    </source>
</evidence>
<organism evidence="6 7">
    <name type="scientific">Paenibacillus chibensis</name>
    <dbReference type="NCBI Taxonomy" id="59846"/>
    <lineage>
        <taxon>Bacteria</taxon>
        <taxon>Bacillati</taxon>
        <taxon>Bacillota</taxon>
        <taxon>Bacilli</taxon>
        <taxon>Bacillales</taxon>
        <taxon>Paenibacillaceae</taxon>
        <taxon>Paenibacillus</taxon>
    </lineage>
</organism>
<feature type="transmembrane region" description="Helical" evidence="5">
    <location>
        <begin position="238"/>
        <end position="260"/>
    </location>
</feature>
<sequence>MIEFLTPNRFTMLQRVNPAVKLVLFIALLLVTVQTRRIDFAVNQAAAYTVALFVLGGFTFRKTLLLVLPFGLLFASSSVTMIFFGKGDTLWWHWGLLRITEESFYRGLHLGFRSIVFAAEGLLFVSTTPSVRLFYALMQSFKLPPRFAYSFMASIRLLPMVWEEFLIRRQALQVRGAQVKGKGLKGLMEHIRMYAVPLLSQSIRRAHRVAIAMEAKQFDGKGRRTYYYPSRVTWSDGIAALLLILVPIAAYAAAIAFPWIGIADVRYHA</sequence>
<feature type="transmembrane region" description="Helical" evidence="5">
    <location>
        <begin position="40"/>
        <end position="58"/>
    </location>
</feature>
<dbReference type="Pfam" id="PF02361">
    <property type="entry name" value="CbiQ"/>
    <property type="match status" value="1"/>
</dbReference>
<evidence type="ECO:0000256" key="4">
    <source>
        <dbReference type="ARBA" id="ARBA00023136"/>
    </source>
</evidence>
<feature type="transmembrane region" description="Helical" evidence="5">
    <location>
        <begin position="104"/>
        <end position="127"/>
    </location>
</feature>
<dbReference type="PANTHER" id="PTHR33514:SF1">
    <property type="entry name" value="ABC TRANSPORTER PERMEASE"/>
    <property type="match status" value="1"/>
</dbReference>
<dbReference type="CDD" id="cd16914">
    <property type="entry name" value="EcfT"/>
    <property type="match status" value="1"/>
</dbReference>
<keyword evidence="2 5" id="KW-0812">Transmembrane</keyword>
<evidence type="ECO:0000256" key="3">
    <source>
        <dbReference type="ARBA" id="ARBA00022989"/>
    </source>
</evidence>
<keyword evidence="4 5" id="KW-0472">Membrane</keyword>
<evidence type="ECO:0000313" key="6">
    <source>
        <dbReference type="EMBL" id="MED5016615.1"/>
    </source>
</evidence>
<gene>
    <name evidence="6" type="ORF">P9847_04765</name>
</gene>
<dbReference type="PANTHER" id="PTHR33514">
    <property type="entry name" value="PROTEIN ABCI12, CHLOROPLASTIC"/>
    <property type="match status" value="1"/>
</dbReference>
<name>A0ABU6PP12_9BACL</name>
<feature type="transmembrane region" description="Helical" evidence="5">
    <location>
        <begin position="64"/>
        <end position="84"/>
    </location>
</feature>